<accession>A0A4Q4GXV4</accession>
<evidence type="ECO:0000313" key="3">
    <source>
        <dbReference type="Proteomes" id="UP000593966"/>
    </source>
</evidence>
<proteinExistence type="predicted"/>
<dbReference type="Proteomes" id="UP000593966">
    <property type="component" value="Chromosome"/>
</dbReference>
<keyword evidence="1" id="KW-0472">Membrane</keyword>
<feature type="transmembrane region" description="Helical" evidence="1">
    <location>
        <begin position="33"/>
        <end position="50"/>
    </location>
</feature>
<protein>
    <submittedName>
        <fullName evidence="2">Uncharacterized protein</fullName>
    </submittedName>
</protein>
<evidence type="ECO:0000256" key="1">
    <source>
        <dbReference type="SAM" id="Phobius"/>
    </source>
</evidence>
<name>A0A4Q4GXV4_9GAMM</name>
<keyword evidence="1" id="KW-0812">Transmembrane</keyword>
<dbReference type="EMBL" id="CP048659">
    <property type="protein sequence ID" value="QOW46007.1"/>
    <property type="molecule type" value="Genomic_DNA"/>
</dbReference>
<organism evidence="2 3">
    <name type="scientific">Acinetobacter piscicola</name>
    <dbReference type="NCBI Taxonomy" id="2006115"/>
    <lineage>
        <taxon>Bacteria</taxon>
        <taxon>Pseudomonadati</taxon>
        <taxon>Pseudomonadota</taxon>
        <taxon>Gammaproteobacteria</taxon>
        <taxon>Moraxellales</taxon>
        <taxon>Moraxellaceae</taxon>
        <taxon>Acinetobacter</taxon>
    </lineage>
</organism>
<reference evidence="2 3" key="1">
    <citation type="submission" date="2020-02" db="EMBL/GenBank/DDBJ databases">
        <title>Tigecycline-resistant Acinetobacter species from pigs and migratory birds.</title>
        <authorList>
            <person name="Chen C."/>
            <person name="Sun J."/>
            <person name="Liao X.-P."/>
            <person name="Liu Y.-H."/>
        </authorList>
    </citation>
    <scope>NUCLEOTIDE SEQUENCE [LARGE SCALE GENOMIC DNA]</scope>
    <source>
        <strain evidence="2 3">YH12207_T</strain>
    </source>
</reference>
<dbReference type="RefSeq" id="WP_130073651.1">
    <property type="nucleotide sequence ID" value="NZ_CP048659.1"/>
</dbReference>
<keyword evidence="3" id="KW-1185">Reference proteome</keyword>
<evidence type="ECO:0000313" key="2">
    <source>
        <dbReference type="EMBL" id="QOW46007.1"/>
    </source>
</evidence>
<gene>
    <name evidence="2" type="ORF">G0028_08920</name>
</gene>
<dbReference type="OrthoDB" id="6710068at2"/>
<dbReference type="AlphaFoldDB" id="A0A4Q4GXV4"/>
<keyword evidence="1" id="KW-1133">Transmembrane helix</keyword>
<sequence>MLYQYQCACCNKVVTANDKECQDCGSHHIRSPYGFWIFCIFTCLFAAIAFKAGQIYLKNHQADTPEQVTLLNVLNQNSNKNKS</sequence>